<name>A0A0G4NPG7_VERLO</name>
<proteinExistence type="predicted"/>
<evidence type="ECO:0000313" key="2">
    <source>
        <dbReference type="Proteomes" id="UP000045706"/>
    </source>
</evidence>
<accession>A0A0G4NPG7</accession>
<organism evidence="1 2">
    <name type="scientific">Verticillium longisporum</name>
    <name type="common">Verticillium dahliae var. longisporum</name>
    <dbReference type="NCBI Taxonomy" id="100787"/>
    <lineage>
        <taxon>Eukaryota</taxon>
        <taxon>Fungi</taxon>
        <taxon>Dikarya</taxon>
        <taxon>Ascomycota</taxon>
        <taxon>Pezizomycotina</taxon>
        <taxon>Sordariomycetes</taxon>
        <taxon>Hypocreomycetidae</taxon>
        <taxon>Glomerellales</taxon>
        <taxon>Plectosphaerellaceae</taxon>
        <taxon>Verticillium</taxon>
    </lineage>
</organism>
<dbReference type="AlphaFoldDB" id="A0A0G4NPG7"/>
<protein>
    <submittedName>
        <fullName evidence="1">Uncharacterized protein</fullName>
    </submittedName>
</protein>
<sequence length="102" mass="11472">FKEAKTLRGSTEGCWWAKSSELFTTGKDDLDRQRVLCIGADSISPFKEDQRLFISDNFFEKVDGKVQQFEPNLDTNHGIQGVVNLAVVKKYLLVATTSINTD</sequence>
<reference evidence="2" key="1">
    <citation type="submission" date="2015-05" db="EMBL/GenBank/DDBJ databases">
        <authorList>
            <person name="Fogelqvist Johan"/>
        </authorList>
    </citation>
    <scope>NUCLEOTIDE SEQUENCE [LARGE SCALE GENOMIC DNA]</scope>
</reference>
<dbReference type="EMBL" id="CVQI01037456">
    <property type="protein sequence ID" value="CRK48377.1"/>
    <property type="molecule type" value="Genomic_DNA"/>
</dbReference>
<gene>
    <name evidence="1" type="ORF">BN1723_020543</name>
</gene>
<feature type="non-terminal residue" evidence="1">
    <location>
        <position position="102"/>
    </location>
</feature>
<feature type="non-terminal residue" evidence="1">
    <location>
        <position position="1"/>
    </location>
</feature>
<evidence type="ECO:0000313" key="1">
    <source>
        <dbReference type="EMBL" id="CRK48377.1"/>
    </source>
</evidence>
<dbReference type="Proteomes" id="UP000045706">
    <property type="component" value="Unassembled WGS sequence"/>
</dbReference>